<name>A0AAF1AN60_DAUCS</name>
<proteinExistence type="predicted"/>
<evidence type="ECO:0000256" key="3">
    <source>
        <dbReference type="SAM" id="MobiDB-lite"/>
    </source>
</evidence>
<evidence type="ECO:0000313" key="5">
    <source>
        <dbReference type="Proteomes" id="UP000077755"/>
    </source>
</evidence>
<keyword evidence="5" id="KW-1185">Reference proteome</keyword>
<evidence type="ECO:0000313" key="4">
    <source>
        <dbReference type="EMBL" id="WOG89339.1"/>
    </source>
</evidence>
<reference evidence="4" key="1">
    <citation type="journal article" date="2016" name="Nat. Genet.">
        <title>A high-quality carrot genome assembly provides new insights into carotenoid accumulation and asterid genome evolution.</title>
        <authorList>
            <person name="Iorizzo M."/>
            <person name="Ellison S."/>
            <person name="Senalik D."/>
            <person name="Zeng P."/>
            <person name="Satapoomin P."/>
            <person name="Huang J."/>
            <person name="Bowman M."/>
            <person name="Iovene M."/>
            <person name="Sanseverino W."/>
            <person name="Cavagnaro P."/>
            <person name="Yildiz M."/>
            <person name="Macko-Podgorni A."/>
            <person name="Moranska E."/>
            <person name="Grzebelus E."/>
            <person name="Grzebelus D."/>
            <person name="Ashrafi H."/>
            <person name="Zheng Z."/>
            <person name="Cheng S."/>
            <person name="Spooner D."/>
            <person name="Van Deynze A."/>
            <person name="Simon P."/>
        </authorList>
    </citation>
    <scope>NUCLEOTIDE SEQUENCE</scope>
    <source>
        <tissue evidence="4">Leaf</tissue>
    </source>
</reference>
<keyword evidence="1 2" id="KW-0175">Coiled coil</keyword>
<dbReference type="AlphaFoldDB" id="A0AAF1AN60"/>
<dbReference type="GO" id="GO:0072699">
    <property type="term" value="P:protein localization to cortical microtubule cytoskeleton"/>
    <property type="evidence" value="ECO:0007669"/>
    <property type="project" value="TreeGrafter"/>
</dbReference>
<evidence type="ECO:0000256" key="2">
    <source>
        <dbReference type="SAM" id="Coils"/>
    </source>
</evidence>
<evidence type="ECO:0008006" key="6">
    <source>
        <dbReference type="Google" id="ProtNLM"/>
    </source>
</evidence>
<dbReference type="EMBL" id="CP093344">
    <property type="protein sequence ID" value="WOG89339.1"/>
    <property type="molecule type" value="Genomic_DNA"/>
</dbReference>
<dbReference type="InterPro" id="IPR040265">
    <property type="entry name" value="CHUP1/IPGA1-like"/>
</dbReference>
<dbReference type="PANTHER" id="PTHR31342:SF4">
    <property type="entry name" value="ACTIN BINDING PROTEIN FAMILY"/>
    <property type="match status" value="1"/>
</dbReference>
<organism evidence="4 5">
    <name type="scientific">Daucus carota subsp. sativus</name>
    <name type="common">Carrot</name>
    <dbReference type="NCBI Taxonomy" id="79200"/>
    <lineage>
        <taxon>Eukaryota</taxon>
        <taxon>Viridiplantae</taxon>
        <taxon>Streptophyta</taxon>
        <taxon>Embryophyta</taxon>
        <taxon>Tracheophyta</taxon>
        <taxon>Spermatophyta</taxon>
        <taxon>Magnoliopsida</taxon>
        <taxon>eudicotyledons</taxon>
        <taxon>Gunneridae</taxon>
        <taxon>Pentapetalae</taxon>
        <taxon>asterids</taxon>
        <taxon>campanulids</taxon>
        <taxon>Apiales</taxon>
        <taxon>Apiaceae</taxon>
        <taxon>Apioideae</taxon>
        <taxon>Scandiceae</taxon>
        <taxon>Daucinae</taxon>
        <taxon>Daucus</taxon>
        <taxon>Daucus sect. Daucus</taxon>
    </lineage>
</organism>
<dbReference type="Proteomes" id="UP000077755">
    <property type="component" value="Chromosome 2"/>
</dbReference>
<protein>
    <recommendedName>
        <fullName evidence="6">Protein CHUP1, chloroplastic</fullName>
    </recommendedName>
</protein>
<evidence type="ECO:0000256" key="1">
    <source>
        <dbReference type="ARBA" id="ARBA00023054"/>
    </source>
</evidence>
<reference evidence="4" key="2">
    <citation type="submission" date="2022-03" db="EMBL/GenBank/DDBJ databases">
        <title>Draft title - Genomic analysis of global carrot germplasm unveils the trajectory of domestication and the origin of high carotenoid orange carrot.</title>
        <authorList>
            <person name="Iorizzo M."/>
            <person name="Ellison S."/>
            <person name="Senalik D."/>
            <person name="Macko-Podgorni A."/>
            <person name="Grzebelus D."/>
            <person name="Bostan H."/>
            <person name="Rolling W."/>
            <person name="Curaba J."/>
            <person name="Simon P."/>
        </authorList>
    </citation>
    <scope>NUCLEOTIDE SEQUENCE</scope>
    <source>
        <tissue evidence="4">Leaf</tissue>
    </source>
</reference>
<dbReference type="PANTHER" id="PTHR31342">
    <property type="entry name" value="PROTEIN CHUP1, CHLOROPLASTIC"/>
    <property type="match status" value="1"/>
</dbReference>
<sequence>MKNLRNLVKTLKERERALEDKLLEYYGLKEQESVVMELRNRLNISNTEVKLFTLKIESLQADNKRLEAQVVDYSKVVADLEAAKAQIKLLTRKLRSEAEQNKEQILSLKQRVTKMQEQKPVAAKSNVDIQTMLQKIKVLEEKIEELRKSNYNLQLEHHNLDPQDRENLVLANEEAGALKAECQLLRKENEDLTKDIEQLQEDRCADVEELVYLRWINACLRYELRNFQPSQGKTAARDLSRTLSPKSEEKAKQLILEYANKEGLDGSGINCTEFDLDHSSSSRSSYLSDSGDLDYSSVDHSSATKNNTSSRRKIFAGLIKLLRGHGHNHSIGSSQELPGSVEDVTGLDSTDFAEGNFRVPAGTDGKISKSRTSSLSSFRYSLGGSSRLSLESTSRSAWDHHKPPYLQELRIENSNDTGSSSVYENSVFSSDVASSTPKYQSSEELEKDDKNNLLKYAGALMNTRGKASKPRRKSASFSSL</sequence>
<gene>
    <name evidence="4" type="ORF">DCAR_0208577</name>
</gene>
<feature type="region of interest" description="Disordered" evidence="3">
    <location>
        <begin position="456"/>
        <end position="480"/>
    </location>
</feature>
<accession>A0AAF1AN60</accession>
<feature type="coiled-coil region" evidence="2">
    <location>
        <begin position="1"/>
        <end position="202"/>
    </location>
</feature>
<dbReference type="GO" id="GO:0055028">
    <property type="term" value="C:cortical microtubule"/>
    <property type="evidence" value="ECO:0007669"/>
    <property type="project" value="TreeGrafter"/>
</dbReference>